<keyword evidence="4" id="KW-0479">Metal-binding</keyword>
<dbReference type="PROSITE" id="PS51379">
    <property type="entry name" value="4FE4S_FER_2"/>
    <property type="match status" value="2"/>
</dbReference>
<keyword evidence="10" id="KW-0830">Ubiquinone</keyword>
<evidence type="ECO:0000256" key="3">
    <source>
        <dbReference type="ARBA" id="ARBA00022719"/>
    </source>
</evidence>
<comment type="caution">
    <text evidence="13">The sequence shown here is derived from an EMBL/GenBank/DDBJ whole genome shotgun (WGS) entry which is preliminary data.</text>
</comment>
<protein>
    <submittedName>
        <fullName evidence="13">4Fe-4S ferredoxin</fullName>
    </submittedName>
</protein>
<sequence>MSMIRKVLEPIGDLWSLVVGLRITGRNFTRPQVTVHYPREQVPTDLTDSYRGPIALVPHPRDATKSKCTACMICVGACPSQCITVVKAPAPVITPEQEKTFQEAEARGEEVERPVAPREPVIWINDFSLCSLCGMCVEACPPRCLTFSHELNAVGTSRDAFLHNLLIPYPGSLKPTPEQVQKLQER</sequence>
<dbReference type="InterPro" id="IPR017900">
    <property type="entry name" value="4Fe4S_Fe_S_CS"/>
</dbReference>
<feature type="domain" description="4Fe-4S ferredoxin-type" evidence="12">
    <location>
        <begin position="120"/>
        <end position="150"/>
    </location>
</feature>
<accession>A0A2N3Q0G3</accession>
<evidence type="ECO:0000256" key="1">
    <source>
        <dbReference type="ARBA" id="ARBA00022475"/>
    </source>
</evidence>
<keyword evidence="14" id="KW-1185">Reference proteome</keyword>
<keyword evidence="7" id="KW-0408">Iron</keyword>
<dbReference type="PROSITE" id="PS00198">
    <property type="entry name" value="4FE4S_FER_1"/>
    <property type="match status" value="2"/>
</dbReference>
<gene>
    <name evidence="13" type="ORF">CWS72_03200</name>
</gene>
<reference evidence="14" key="1">
    <citation type="submission" date="2017-12" db="EMBL/GenBank/DDBJ databases">
        <title>Draft genome sequence of Telmatospirillum siberiense 26-4b1T, an acidotolerant peatland alphaproteobacterium potentially involved in sulfur cycling.</title>
        <authorList>
            <person name="Hausmann B."/>
            <person name="Pjevac P."/>
            <person name="Schreck K."/>
            <person name="Herbold C.W."/>
            <person name="Daims H."/>
            <person name="Wagner M."/>
            <person name="Pester M."/>
            <person name="Loy A."/>
        </authorList>
    </citation>
    <scope>NUCLEOTIDE SEQUENCE [LARGE SCALE GENOMIC DNA]</scope>
    <source>
        <strain evidence="14">26-4b1</strain>
    </source>
</reference>
<dbReference type="GO" id="GO:0051539">
    <property type="term" value="F:4 iron, 4 sulfur cluster binding"/>
    <property type="evidence" value="ECO:0007669"/>
    <property type="project" value="UniProtKB-KW"/>
</dbReference>
<evidence type="ECO:0000256" key="2">
    <source>
        <dbReference type="ARBA" id="ARBA00022485"/>
    </source>
</evidence>
<evidence type="ECO:0000256" key="5">
    <source>
        <dbReference type="ARBA" id="ARBA00022737"/>
    </source>
</evidence>
<dbReference type="Pfam" id="PF13187">
    <property type="entry name" value="Fer4_9"/>
    <property type="match status" value="1"/>
</dbReference>
<feature type="domain" description="4Fe-4S ferredoxin-type" evidence="12">
    <location>
        <begin position="58"/>
        <end position="88"/>
    </location>
</feature>
<dbReference type="EMBL" id="PIUM01000002">
    <property type="protein sequence ID" value="PKU26149.1"/>
    <property type="molecule type" value="Genomic_DNA"/>
</dbReference>
<keyword evidence="6" id="KW-1278">Translocase</keyword>
<keyword evidence="5" id="KW-0677">Repeat</keyword>
<name>A0A2N3Q0G3_9PROT</name>
<dbReference type="PANTHER" id="PTHR10849">
    <property type="entry name" value="NADH DEHYDROGENASE UBIQUINONE IRON-SULFUR PROTEIN 8, MITOCHONDRIAL"/>
    <property type="match status" value="1"/>
</dbReference>
<evidence type="ECO:0000313" key="14">
    <source>
        <dbReference type="Proteomes" id="UP000233293"/>
    </source>
</evidence>
<keyword evidence="8" id="KW-0411">Iron-sulfur</keyword>
<dbReference type="PANTHER" id="PTHR10849:SF24">
    <property type="entry name" value="NADH-QUINONE OXIDOREDUCTASE SUBUNIT I 2"/>
    <property type="match status" value="1"/>
</dbReference>
<organism evidence="13 14">
    <name type="scientific">Telmatospirillum siberiense</name>
    <dbReference type="NCBI Taxonomy" id="382514"/>
    <lineage>
        <taxon>Bacteria</taxon>
        <taxon>Pseudomonadati</taxon>
        <taxon>Pseudomonadota</taxon>
        <taxon>Alphaproteobacteria</taxon>
        <taxon>Rhodospirillales</taxon>
        <taxon>Rhodospirillaceae</taxon>
        <taxon>Telmatospirillum</taxon>
    </lineage>
</organism>
<evidence type="ECO:0000256" key="10">
    <source>
        <dbReference type="ARBA" id="ARBA00023075"/>
    </source>
</evidence>
<evidence type="ECO:0000256" key="8">
    <source>
        <dbReference type="ARBA" id="ARBA00023014"/>
    </source>
</evidence>
<keyword evidence="2" id="KW-0004">4Fe-4S</keyword>
<evidence type="ECO:0000256" key="7">
    <source>
        <dbReference type="ARBA" id="ARBA00023004"/>
    </source>
</evidence>
<evidence type="ECO:0000256" key="4">
    <source>
        <dbReference type="ARBA" id="ARBA00022723"/>
    </source>
</evidence>
<dbReference type="SUPFAM" id="SSF54862">
    <property type="entry name" value="4Fe-4S ferredoxins"/>
    <property type="match status" value="1"/>
</dbReference>
<dbReference type="GO" id="GO:0016020">
    <property type="term" value="C:membrane"/>
    <property type="evidence" value="ECO:0007669"/>
    <property type="project" value="InterPro"/>
</dbReference>
<dbReference type="GO" id="GO:0016651">
    <property type="term" value="F:oxidoreductase activity, acting on NAD(P)H"/>
    <property type="evidence" value="ECO:0007669"/>
    <property type="project" value="InterPro"/>
</dbReference>
<dbReference type="AlphaFoldDB" id="A0A2N3Q0G3"/>
<keyword evidence="1" id="KW-1003">Cell membrane</keyword>
<keyword evidence="9" id="KW-0520">NAD</keyword>
<proteinExistence type="predicted"/>
<evidence type="ECO:0000313" key="13">
    <source>
        <dbReference type="EMBL" id="PKU26149.1"/>
    </source>
</evidence>
<keyword evidence="11" id="KW-0472">Membrane</keyword>
<evidence type="ECO:0000256" key="11">
    <source>
        <dbReference type="ARBA" id="ARBA00023136"/>
    </source>
</evidence>
<dbReference type="RefSeq" id="WP_101249110.1">
    <property type="nucleotide sequence ID" value="NZ_PIUM01000002.1"/>
</dbReference>
<evidence type="ECO:0000259" key="12">
    <source>
        <dbReference type="PROSITE" id="PS51379"/>
    </source>
</evidence>
<evidence type="ECO:0000256" key="6">
    <source>
        <dbReference type="ARBA" id="ARBA00022967"/>
    </source>
</evidence>
<evidence type="ECO:0000256" key="9">
    <source>
        <dbReference type="ARBA" id="ARBA00023027"/>
    </source>
</evidence>
<dbReference type="Proteomes" id="UP000233293">
    <property type="component" value="Unassembled WGS sequence"/>
</dbReference>
<keyword evidence="3" id="KW-0874">Quinone</keyword>
<dbReference type="GO" id="GO:0046872">
    <property type="term" value="F:metal ion binding"/>
    <property type="evidence" value="ECO:0007669"/>
    <property type="project" value="UniProtKB-KW"/>
</dbReference>
<dbReference type="OrthoDB" id="9808559at2"/>
<dbReference type="InterPro" id="IPR010226">
    <property type="entry name" value="NADH_quinone_OxRdtase_chainI"/>
</dbReference>
<dbReference type="GO" id="GO:0048038">
    <property type="term" value="F:quinone binding"/>
    <property type="evidence" value="ECO:0007669"/>
    <property type="project" value="UniProtKB-KW"/>
</dbReference>
<dbReference type="InterPro" id="IPR017896">
    <property type="entry name" value="4Fe4S_Fe-S-bd"/>
</dbReference>
<dbReference type="Gene3D" id="3.30.70.3270">
    <property type="match status" value="1"/>
</dbReference>